<feature type="compositionally biased region" description="Basic and acidic residues" evidence="1">
    <location>
        <begin position="129"/>
        <end position="142"/>
    </location>
</feature>
<protein>
    <submittedName>
        <fullName evidence="2">Uncharacterized protein</fullName>
    </submittedName>
</protein>
<feature type="compositionally biased region" description="Low complexity" evidence="1">
    <location>
        <begin position="96"/>
        <end position="121"/>
    </location>
</feature>
<evidence type="ECO:0000256" key="1">
    <source>
        <dbReference type="SAM" id="MobiDB-lite"/>
    </source>
</evidence>
<dbReference type="Proteomes" id="UP001642464">
    <property type="component" value="Unassembled WGS sequence"/>
</dbReference>
<feature type="non-terminal residue" evidence="2">
    <location>
        <position position="185"/>
    </location>
</feature>
<sequence>AEKRNLIREAIYPAGLDGPNIKPIKADPEWGVSAATTVPATAEEVERAQALALLTTPPPKLNRRPVKLERASSTELTPKTSKAVQECLGRAKTADLALSTRGAAATAKAKARPSPKQSPKPSLKKPKKDAKTIGKPCKADKEEHEEEDCSATASEESSSSDKKRKGSKTKRSKSPARQVDSDQEE</sequence>
<feature type="compositionally biased region" description="Basic residues" evidence="1">
    <location>
        <begin position="162"/>
        <end position="174"/>
    </location>
</feature>
<keyword evidence="3" id="KW-1185">Reference proteome</keyword>
<feature type="region of interest" description="Disordered" evidence="1">
    <location>
        <begin position="55"/>
        <end position="185"/>
    </location>
</feature>
<feature type="compositionally biased region" description="Polar residues" evidence="1">
    <location>
        <begin position="73"/>
        <end position="83"/>
    </location>
</feature>
<evidence type="ECO:0000313" key="2">
    <source>
        <dbReference type="EMBL" id="CAK9093014.1"/>
    </source>
</evidence>
<organism evidence="2 3">
    <name type="scientific">Durusdinium trenchii</name>
    <dbReference type="NCBI Taxonomy" id="1381693"/>
    <lineage>
        <taxon>Eukaryota</taxon>
        <taxon>Sar</taxon>
        <taxon>Alveolata</taxon>
        <taxon>Dinophyceae</taxon>
        <taxon>Suessiales</taxon>
        <taxon>Symbiodiniaceae</taxon>
        <taxon>Durusdinium</taxon>
    </lineage>
</organism>
<accession>A0ABP0QXI3</accession>
<feature type="non-terminal residue" evidence="2">
    <location>
        <position position="1"/>
    </location>
</feature>
<proteinExistence type="predicted"/>
<evidence type="ECO:0000313" key="3">
    <source>
        <dbReference type="Proteomes" id="UP001642464"/>
    </source>
</evidence>
<dbReference type="EMBL" id="CAXAMM010040412">
    <property type="protein sequence ID" value="CAK9093014.1"/>
    <property type="molecule type" value="Genomic_DNA"/>
</dbReference>
<name>A0ABP0QXI3_9DINO</name>
<comment type="caution">
    <text evidence="2">The sequence shown here is derived from an EMBL/GenBank/DDBJ whole genome shotgun (WGS) entry which is preliminary data.</text>
</comment>
<reference evidence="2 3" key="1">
    <citation type="submission" date="2024-02" db="EMBL/GenBank/DDBJ databases">
        <authorList>
            <person name="Chen Y."/>
            <person name="Shah S."/>
            <person name="Dougan E. K."/>
            <person name="Thang M."/>
            <person name="Chan C."/>
        </authorList>
    </citation>
    <scope>NUCLEOTIDE SEQUENCE [LARGE SCALE GENOMIC DNA]</scope>
</reference>
<gene>
    <name evidence="2" type="ORF">SCF082_LOCUS43757</name>
</gene>